<dbReference type="Pfam" id="PF00135">
    <property type="entry name" value="COesterase"/>
    <property type="match status" value="1"/>
</dbReference>
<keyword evidence="4" id="KW-1185">Reference proteome</keyword>
<dbReference type="eggNOG" id="KOG4389">
    <property type="taxonomic scope" value="Eukaryota"/>
</dbReference>
<dbReference type="Gene3D" id="3.40.50.1820">
    <property type="entry name" value="alpha/beta hydrolase"/>
    <property type="match status" value="2"/>
</dbReference>
<evidence type="ECO:0000259" key="2">
    <source>
        <dbReference type="Pfam" id="PF00135"/>
    </source>
</evidence>
<evidence type="ECO:0000313" key="4">
    <source>
        <dbReference type="Proteomes" id="UP000030651"/>
    </source>
</evidence>
<dbReference type="AlphaFoldDB" id="W3WRZ2"/>
<dbReference type="Proteomes" id="UP000030651">
    <property type="component" value="Unassembled WGS sequence"/>
</dbReference>
<keyword evidence="1" id="KW-0732">Signal</keyword>
<evidence type="ECO:0000256" key="1">
    <source>
        <dbReference type="SAM" id="SignalP"/>
    </source>
</evidence>
<evidence type="ECO:0000313" key="3">
    <source>
        <dbReference type="EMBL" id="ETS76618.1"/>
    </source>
</evidence>
<dbReference type="EMBL" id="KI912117">
    <property type="protein sequence ID" value="ETS76618.1"/>
    <property type="molecule type" value="Genomic_DNA"/>
</dbReference>
<dbReference type="HOGENOM" id="CLU_006586_15_1_1"/>
<proteinExistence type="predicted"/>
<feature type="chain" id="PRO_5004834995" description="Carboxylesterase type B domain-containing protein" evidence="1">
    <location>
        <begin position="21"/>
        <end position="525"/>
    </location>
</feature>
<organism evidence="3 4">
    <name type="scientific">Pestalotiopsis fici (strain W106-1 / CGMCC3.15140)</name>
    <dbReference type="NCBI Taxonomy" id="1229662"/>
    <lineage>
        <taxon>Eukaryota</taxon>
        <taxon>Fungi</taxon>
        <taxon>Dikarya</taxon>
        <taxon>Ascomycota</taxon>
        <taxon>Pezizomycotina</taxon>
        <taxon>Sordariomycetes</taxon>
        <taxon>Xylariomycetidae</taxon>
        <taxon>Amphisphaeriales</taxon>
        <taxon>Sporocadaceae</taxon>
        <taxon>Pestalotiopsis</taxon>
    </lineage>
</organism>
<dbReference type="InterPro" id="IPR029058">
    <property type="entry name" value="AB_hydrolase_fold"/>
</dbReference>
<reference evidence="4" key="1">
    <citation type="journal article" date="2015" name="BMC Genomics">
        <title>Genomic and transcriptomic analysis of the endophytic fungus Pestalotiopsis fici reveals its lifestyle and high potential for synthesis of natural products.</title>
        <authorList>
            <person name="Wang X."/>
            <person name="Zhang X."/>
            <person name="Liu L."/>
            <person name="Xiang M."/>
            <person name="Wang W."/>
            <person name="Sun X."/>
            <person name="Che Y."/>
            <person name="Guo L."/>
            <person name="Liu G."/>
            <person name="Guo L."/>
            <person name="Wang C."/>
            <person name="Yin W.B."/>
            <person name="Stadler M."/>
            <person name="Zhang X."/>
            <person name="Liu X."/>
        </authorList>
    </citation>
    <scope>NUCLEOTIDE SEQUENCE [LARGE SCALE GENOMIC DNA]</scope>
    <source>
        <strain evidence="4">W106-1 / CGMCC3.15140</strain>
    </source>
</reference>
<accession>W3WRZ2</accession>
<dbReference type="PANTHER" id="PTHR11559">
    <property type="entry name" value="CARBOXYLESTERASE"/>
    <property type="match status" value="1"/>
</dbReference>
<dbReference type="ESTHER" id="9pezi-w3wrz2">
    <property type="family name" value="Fungal_carboxylesterase_lipase"/>
</dbReference>
<name>W3WRZ2_PESFW</name>
<dbReference type="OrthoDB" id="408631at2759"/>
<sequence length="525" mass="57726">MTVAKTLLTWLLATATCAFGAMFDPYYANLTWQPPRTLSNWSNLTVTTPTGTFIGTLNDTYPNVRHFLRVPYAQPPVGDLRWMPPQRPKVSNKTIDSTYFGPACPQFVSGTASLWNMYQPPNTVINIGEPTNAGAIAWSTAEDCLSLAIWTPSYANKTSKLPVALYITGGGGVTGGINIASQLPTNWVSRSQEHVAITINYRVNVFGNPKSRALDETSLTLLDVRAAVEWVSDNIELFGGDKDNIMLWGQSQGAGLTHQYTLAWPDDPLVSRFGIISQPPDVRINLTQTPDPYADFDILSAALGCNYGDDYEGELECMRHISFVQLTETINNWNSTPSIAFNRCIPDEKYIFTNETDRYEKGLVAKGPAVASNAATEIPTEGNLTASISNAQAWTCANYRDSVLRQSYGLDTYRYFWAGNFSNISPVPWLGAFHWSDVLMIFGTYMLDVGELPELEVESSEAMQDYLLAFLKGTAAAQGWPRFDANATDGGAILEFGNGVVVKNLTGDYIDGSCWNSSATFPYYG</sequence>
<dbReference type="InParanoid" id="W3WRZ2"/>
<feature type="signal peptide" evidence="1">
    <location>
        <begin position="1"/>
        <end position="20"/>
    </location>
</feature>
<dbReference type="GeneID" id="19277018"/>
<gene>
    <name evidence="3" type="ORF">PFICI_12005</name>
</gene>
<dbReference type="STRING" id="1229662.W3WRZ2"/>
<dbReference type="KEGG" id="pfy:PFICI_12005"/>
<dbReference type="OMA" id="CPQYVAS"/>
<dbReference type="InterPro" id="IPR002018">
    <property type="entry name" value="CarbesteraseB"/>
</dbReference>
<dbReference type="InterPro" id="IPR050309">
    <property type="entry name" value="Type-B_Carboxylest/Lipase"/>
</dbReference>
<dbReference type="RefSeq" id="XP_007838777.1">
    <property type="nucleotide sequence ID" value="XM_007840586.1"/>
</dbReference>
<protein>
    <recommendedName>
        <fullName evidence="2">Carboxylesterase type B domain-containing protein</fullName>
    </recommendedName>
</protein>
<feature type="domain" description="Carboxylesterase type B" evidence="2">
    <location>
        <begin position="44"/>
        <end position="358"/>
    </location>
</feature>
<dbReference type="SUPFAM" id="SSF53474">
    <property type="entry name" value="alpha/beta-Hydrolases"/>
    <property type="match status" value="1"/>
</dbReference>